<dbReference type="AlphaFoldDB" id="A0A9N9A633"/>
<evidence type="ECO:0000256" key="2">
    <source>
        <dbReference type="ARBA" id="ARBA00022840"/>
    </source>
</evidence>
<keyword evidence="1" id="KW-0547">Nucleotide-binding</keyword>
<dbReference type="PANTHER" id="PTHR18937:SF172">
    <property type="entry name" value="STRUCTURAL MAINTENANCE OF CHROMOSOMES PROTEIN"/>
    <property type="match status" value="1"/>
</dbReference>
<keyword evidence="2" id="KW-0067">ATP-binding</keyword>
<comment type="caution">
    <text evidence="4">The sequence shown here is derived from an EMBL/GenBank/DDBJ whole genome shotgun (WGS) entry which is preliminary data.</text>
</comment>
<protein>
    <submittedName>
        <fullName evidence="4">14385_t:CDS:1</fullName>
    </submittedName>
</protein>
<evidence type="ECO:0000313" key="4">
    <source>
        <dbReference type="EMBL" id="CAG8519383.1"/>
    </source>
</evidence>
<keyword evidence="3" id="KW-0539">Nucleus</keyword>
<dbReference type="GO" id="GO:0000796">
    <property type="term" value="C:condensin complex"/>
    <property type="evidence" value="ECO:0007669"/>
    <property type="project" value="TreeGrafter"/>
</dbReference>
<accession>A0A9N9A633</accession>
<keyword evidence="5" id="KW-1185">Reference proteome</keyword>
<dbReference type="EMBL" id="CAJVPQ010000918">
    <property type="protein sequence ID" value="CAG8519383.1"/>
    <property type="molecule type" value="Genomic_DNA"/>
</dbReference>
<evidence type="ECO:0000256" key="1">
    <source>
        <dbReference type="ARBA" id="ARBA00022741"/>
    </source>
</evidence>
<evidence type="ECO:0000313" key="5">
    <source>
        <dbReference type="Proteomes" id="UP000789570"/>
    </source>
</evidence>
<dbReference type="OrthoDB" id="2290400at2759"/>
<dbReference type="GO" id="GO:0007076">
    <property type="term" value="P:mitotic chromosome condensation"/>
    <property type="evidence" value="ECO:0007669"/>
    <property type="project" value="TreeGrafter"/>
</dbReference>
<name>A0A9N9A633_9GLOM</name>
<dbReference type="Proteomes" id="UP000789570">
    <property type="component" value="Unassembled WGS sequence"/>
</dbReference>
<evidence type="ECO:0000256" key="3">
    <source>
        <dbReference type="ARBA" id="ARBA00023242"/>
    </source>
</evidence>
<organism evidence="4 5">
    <name type="scientific">Funneliformis caledonium</name>
    <dbReference type="NCBI Taxonomy" id="1117310"/>
    <lineage>
        <taxon>Eukaryota</taxon>
        <taxon>Fungi</taxon>
        <taxon>Fungi incertae sedis</taxon>
        <taxon>Mucoromycota</taxon>
        <taxon>Glomeromycotina</taxon>
        <taxon>Glomeromycetes</taxon>
        <taxon>Glomerales</taxon>
        <taxon>Glomeraceae</taxon>
        <taxon>Funneliformis</taxon>
    </lineage>
</organism>
<dbReference type="PANTHER" id="PTHR18937">
    <property type="entry name" value="STRUCTURAL MAINTENANCE OF CHROMOSOMES SMC FAMILY MEMBER"/>
    <property type="match status" value="1"/>
</dbReference>
<sequence>MSIEQVQGQESQRFMAQSTARVRIEQRQMAINKFSIDNVSVLEPKKRFIISKMILNNFKSYFGKQEIGPFHKESENLDASRIDVYFEEILDLPDLDNYEILPQSQLSFKESGIDLDHKRFLILKGEVEFLSQMKPKVPNEHEDDTRIY</sequence>
<gene>
    <name evidence="4" type="ORF">FCALED_LOCUS4618</name>
</gene>
<reference evidence="4" key="1">
    <citation type="submission" date="2021-06" db="EMBL/GenBank/DDBJ databases">
        <authorList>
            <person name="Kallberg Y."/>
            <person name="Tangrot J."/>
            <person name="Rosling A."/>
        </authorList>
    </citation>
    <scope>NUCLEOTIDE SEQUENCE</scope>
    <source>
        <strain evidence="4">UK204</strain>
    </source>
</reference>
<proteinExistence type="predicted"/>
<dbReference type="GO" id="GO:0005524">
    <property type="term" value="F:ATP binding"/>
    <property type="evidence" value="ECO:0007669"/>
    <property type="project" value="UniProtKB-KW"/>
</dbReference>